<organism evidence="2 3">
    <name type="scientific">Aldrovandia affinis</name>
    <dbReference type="NCBI Taxonomy" id="143900"/>
    <lineage>
        <taxon>Eukaryota</taxon>
        <taxon>Metazoa</taxon>
        <taxon>Chordata</taxon>
        <taxon>Craniata</taxon>
        <taxon>Vertebrata</taxon>
        <taxon>Euteleostomi</taxon>
        <taxon>Actinopterygii</taxon>
        <taxon>Neopterygii</taxon>
        <taxon>Teleostei</taxon>
        <taxon>Notacanthiformes</taxon>
        <taxon>Halosauridae</taxon>
        <taxon>Aldrovandia</taxon>
    </lineage>
</organism>
<name>A0AAD7SII6_9TELE</name>
<evidence type="ECO:0000313" key="2">
    <source>
        <dbReference type="EMBL" id="KAJ8403246.1"/>
    </source>
</evidence>
<sequence length="148" mass="17412">MEKVLNDSGLQAAVDNPQNDGESFNQFRPTMWQVLRTDYPTRIDPKSLKGEMLGDTGNLATYLHRQLKRWKQETERDPEGDPLMTIIFRSSVVEAMPQPVRSRLEDVVGLDYKMHRELCDHVTHQVEKYRKDEQKLKEQEKEARRKLT</sequence>
<dbReference type="AlphaFoldDB" id="A0AAD7SII6"/>
<gene>
    <name evidence="2" type="ORF">AAFF_G00354630</name>
</gene>
<comment type="caution">
    <text evidence="2">The sequence shown here is derived from an EMBL/GenBank/DDBJ whole genome shotgun (WGS) entry which is preliminary data.</text>
</comment>
<feature type="compositionally biased region" description="Polar residues" evidence="1">
    <location>
        <begin position="16"/>
        <end position="25"/>
    </location>
</feature>
<protein>
    <submittedName>
        <fullName evidence="2">Uncharacterized protein</fullName>
    </submittedName>
</protein>
<accession>A0AAD7SII6</accession>
<dbReference type="EMBL" id="JAINUG010000059">
    <property type="protein sequence ID" value="KAJ8403246.1"/>
    <property type="molecule type" value="Genomic_DNA"/>
</dbReference>
<reference evidence="2" key="1">
    <citation type="journal article" date="2023" name="Science">
        <title>Genome structures resolve the early diversification of teleost fishes.</title>
        <authorList>
            <person name="Parey E."/>
            <person name="Louis A."/>
            <person name="Montfort J."/>
            <person name="Bouchez O."/>
            <person name="Roques C."/>
            <person name="Iampietro C."/>
            <person name="Lluch J."/>
            <person name="Castinel A."/>
            <person name="Donnadieu C."/>
            <person name="Desvignes T."/>
            <person name="Floi Bucao C."/>
            <person name="Jouanno E."/>
            <person name="Wen M."/>
            <person name="Mejri S."/>
            <person name="Dirks R."/>
            <person name="Jansen H."/>
            <person name="Henkel C."/>
            <person name="Chen W.J."/>
            <person name="Zahm M."/>
            <person name="Cabau C."/>
            <person name="Klopp C."/>
            <person name="Thompson A.W."/>
            <person name="Robinson-Rechavi M."/>
            <person name="Braasch I."/>
            <person name="Lecointre G."/>
            <person name="Bobe J."/>
            <person name="Postlethwait J.H."/>
            <person name="Berthelot C."/>
            <person name="Roest Crollius H."/>
            <person name="Guiguen Y."/>
        </authorList>
    </citation>
    <scope>NUCLEOTIDE SEQUENCE</scope>
    <source>
        <strain evidence="2">NC1722</strain>
    </source>
</reference>
<evidence type="ECO:0000256" key="1">
    <source>
        <dbReference type="SAM" id="MobiDB-lite"/>
    </source>
</evidence>
<evidence type="ECO:0000313" key="3">
    <source>
        <dbReference type="Proteomes" id="UP001221898"/>
    </source>
</evidence>
<keyword evidence="3" id="KW-1185">Reference proteome</keyword>
<feature type="region of interest" description="Disordered" evidence="1">
    <location>
        <begin position="129"/>
        <end position="148"/>
    </location>
</feature>
<feature type="region of interest" description="Disordered" evidence="1">
    <location>
        <begin position="1"/>
        <end position="25"/>
    </location>
</feature>
<proteinExistence type="predicted"/>
<dbReference type="Proteomes" id="UP001221898">
    <property type="component" value="Unassembled WGS sequence"/>
</dbReference>